<dbReference type="AlphaFoldDB" id="A0A1Y9H9K4"/>
<accession>A0A1Y9H9K4</accession>
<protein>
    <submittedName>
        <fullName evidence="1">Uncharacterized protein</fullName>
    </submittedName>
</protein>
<keyword evidence="2" id="KW-1185">Reference proteome</keyword>
<dbReference type="EnsemblMetazoa" id="AFAF021723-RA">
    <property type="protein sequence ID" value="AFAF021723-PA"/>
    <property type="gene ID" value="AFAF021723"/>
</dbReference>
<name>A0A1Y9H9K4_9DIPT</name>
<sequence>MNSKLTSKNVPKMGITRKDPIFTDEDRIAEAQRQAACICARPKTTIHCLRCGNLSFGRKFRTCSTHPNIVYLYDLRTCAVCLGPAKDMEELPIDFETYQKLTRVGAPHSTR</sequence>
<evidence type="ECO:0000313" key="2">
    <source>
        <dbReference type="Proteomes" id="UP000075886"/>
    </source>
</evidence>
<reference evidence="1" key="2">
    <citation type="submission" date="2020-05" db="UniProtKB">
        <authorList>
            <consortium name="EnsemblMetazoa"/>
        </authorList>
    </citation>
    <scope>IDENTIFICATION</scope>
    <source>
        <strain evidence="1">FAR1</strain>
    </source>
</reference>
<dbReference type="Proteomes" id="UP000075886">
    <property type="component" value="Unassembled WGS sequence"/>
</dbReference>
<dbReference type="EMBL" id="AXCN02002273">
    <property type="status" value="NOT_ANNOTATED_CDS"/>
    <property type="molecule type" value="Genomic_DNA"/>
</dbReference>
<reference evidence="2" key="1">
    <citation type="submission" date="2014-01" db="EMBL/GenBank/DDBJ databases">
        <title>The Genome Sequence of Anopheles farauti FAR1 (V2).</title>
        <authorList>
            <consortium name="The Broad Institute Genomics Platform"/>
            <person name="Neafsey D.E."/>
            <person name="Besansky N."/>
            <person name="Howell P."/>
            <person name="Walton C."/>
            <person name="Young S.K."/>
            <person name="Zeng Q."/>
            <person name="Gargeya S."/>
            <person name="Fitzgerald M."/>
            <person name="Haas B."/>
            <person name="Abouelleil A."/>
            <person name="Allen A.W."/>
            <person name="Alvarado L."/>
            <person name="Arachchi H.M."/>
            <person name="Berlin A.M."/>
            <person name="Chapman S.B."/>
            <person name="Gainer-Dewar J."/>
            <person name="Goldberg J."/>
            <person name="Griggs A."/>
            <person name="Gujja S."/>
            <person name="Hansen M."/>
            <person name="Howarth C."/>
            <person name="Imamovic A."/>
            <person name="Ireland A."/>
            <person name="Larimer J."/>
            <person name="McCowan C."/>
            <person name="Murphy C."/>
            <person name="Pearson M."/>
            <person name="Poon T.W."/>
            <person name="Priest M."/>
            <person name="Roberts A."/>
            <person name="Saif S."/>
            <person name="Shea T."/>
            <person name="Sisk P."/>
            <person name="Sykes S."/>
            <person name="Wortman J."/>
            <person name="Nusbaum C."/>
            <person name="Birren B."/>
        </authorList>
    </citation>
    <scope>NUCLEOTIDE SEQUENCE [LARGE SCALE GENOMIC DNA]</scope>
    <source>
        <strain evidence="2">FAR1</strain>
    </source>
</reference>
<evidence type="ECO:0000313" key="1">
    <source>
        <dbReference type="EnsemblMetazoa" id="AFAF021723-PA"/>
    </source>
</evidence>
<organism evidence="1 2">
    <name type="scientific">Anopheles farauti</name>
    <dbReference type="NCBI Taxonomy" id="69004"/>
    <lineage>
        <taxon>Eukaryota</taxon>
        <taxon>Metazoa</taxon>
        <taxon>Ecdysozoa</taxon>
        <taxon>Arthropoda</taxon>
        <taxon>Hexapoda</taxon>
        <taxon>Insecta</taxon>
        <taxon>Pterygota</taxon>
        <taxon>Neoptera</taxon>
        <taxon>Endopterygota</taxon>
        <taxon>Diptera</taxon>
        <taxon>Nematocera</taxon>
        <taxon>Culicoidea</taxon>
        <taxon>Culicidae</taxon>
        <taxon>Anophelinae</taxon>
        <taxon>Anopheles</taxon>
    </lineage>
</organism>
<proteinExistence type="predicted"/>
<dbReference type="VEuPathDB" id="VectorBase:AFAF021723"/>